<feature type="transmembrane region" description="Helical" evidence="9">
    <location>
        <begin position="150"/>
        <end position="171"/>
    </location>
</feature>
<keyword evidence="4" id="KW-0997">Cell inner membrane</keyword>
<feature type="transmembrane region" description="Helical" evidence="9">
    <location>
        <begin position="54"/>
        <end position="72"/>
    </location>
</feature>
<proteinExistence type="inferred from homology"/>
<dbReference type="PANTHER" id="PTHR30574:SF1">
    <property type="entry name" value="SULPHUR TRANSPORT DOMAIN-CONTAINING PROTEIN"/>
    <property type="match status" value="1"/>
</dbReference>
<gene>
    <name evidence="10" type="ORF">YEW_KB43140</name>
</gene>
<dbReference type="InterPro" id="IPR007272">
    <property type="entry name" value="Sulf_transp_TsuA/YedE"/>
</dbReference>
<evidence type="ECO:0000256" key="5">
    <source>
        <dbReference type="ARBA" id="ARBA00022692"/>
    </source>
</evidence>
<feature type="transmembrane region" description="Helical" evidence="9">
    <location>
        <begin position="122"/>
        <end position="143"/>
    </location>
</feature>
<feature type="transmembrane region" description="Helical" evidence="9">
    <location>
        <begin position="262"/>
        <end position="282"/>
    </location>
</feature>
<dbReference type="Pfam" id="PF04143">
    <property type="entry name" value="Sulf_transp"/>
    <property type="match status" value="1"/>
</dbReference>
<dbReference type="PANTHER" id="PTHR30574">
    <property type="entry name" value="INNER MEMBRANE PROTEIN YEDE"/>
    <property type="match status" value="1"/>
</dbReference>
<evidence type="ECO:0000313" key="10">
    <source>
        <dbReference type="EMBL" id="CBX69348.1"/>
    </source>
</evidence>
<feature type="transmembrane region" description="Helical" evidence="9">
    <location>
        <begin position="12"/>
        <end position="34"/>
    </location>
</feature>
<dbReference type="InterPro" id="IPR046513">
    <property type="entry name" value="DUF6691"/>
</dbReference>
<evidence type="ECO:0000256" key="2">
    <source>
        <dbReference type="ARBA" id="ARBA00022448"/>
    </source>
</evidence>
<dbReference type="GO" id="GO:0005886">
    <property type="term" value="C:plasma membrane"/>
    <property type="evidence" value="ECO:0007669"/>
    <property type="project" value="UniProtKB-SubCell"/>
</dbReference>
<evidence type="ECO:0000256" key="9">
    <source>
        <dbReference type="SAM" id="Phobius"/>
    </source>
</evidence>
<reference evidence="10" key="1">
    <citation type="journal article" date="2011" name="BMC Genomics">
        <title>Shotgun sequencing of Yersinia enterocolitica strain W22703 (biotype 2, serotype O:9): genomic evidence for oscillation between invertebrates and mammals.</title>
        <authorList>
            <person name="Fuchs T.M."/>
            <person name="Brandt K."/>
            <person name="Starke M."/>
            <person name="Rattei T."/>
        </authorList>
    </citation>
    <scope>NUCLEOTIDE SEQUENCE</scope>
</reference>
<evidence type="ECO:0000256" key="4">
    <source>
        <dbReference type="ARBA" id="ARBA00022519"/>
    </source>
</evidence>
<dbReference type="EMBL" id="FR718493">
    <property type="protein sequence ID" value="CBX69348.1"/>
    <property type="molecule type" value="Genomic_DNA"/>
</dbReference>
<keyword evidence="2" id="KW-0813">Transport</keyword>
<name>F4MU40_YEREN</name>
<keyword evidence="7 9" id="KW-0472">Membrane</keyword>
<organism evidence="10">
    <name type="scientific">Yersinia enterocolitica W22703</name>
    <dbReference type="NCBI Taxonomy" id="913028"/>
    <lineage>
        <taxon>Bacteria</taxon>
        <taxon>Pseudomonadati</taxon>
        <taxon>Pseudomonadota</taxon>
        <taxon>Gammaproteobacteria</taxon>
        <taxon>Enterobacterales</taxon>
        <taxon>Yersiniaceae</taxon>
        <taxon>Yersinia</taxon>
    </lineage>
</organism>
<keyword evidence="6 9" id="KW-1133">Transmembrane helix</keyword>
<evidence type="ECO:0000256" key="6">
    <source>
        <dbReference type="ARBA" id="ARBA00022989"/>
    </source>
</evidence>
<feature type="transmembrane region" description="Helical" evidence="9">
    <location>
        <begin position="233"/>
        <end position="256"/>
    </location>
</feature>
<comment type="similarity">
    <text evidence="8">Belongs to the TsuA/YedE (TC 9.B.102) family.</text>
</comment>
<feature type="transmembrane region" description="Helical" evidence="9">
    <location>
        <begin position="84"/>
        <end position="102"/>
    </location>
</feature>
<accession>F4MU40</accession>
<dbReference type="Pfam" id="PF20398">
    <property type="entry name" value="DUF6691"/>
    <property type="match status" value="1"/>
</dbReference>
<protein>
    <submittedName>
        <fullName evidence="10">Uncharacterized protein</fullName>
    </submittedName>
</protein>
<dbReference type="AlphaFoldDB" id="F4MU40"/>
<evidence type="ECO:0000256" key="7">
    <source>
        <dbReference type="ARBA" id="ARBA00023136"/>
    </source>
</evidence>
<evidence type="ECO:0000256" key="8">
    <source>
        <dbReference type="ARBA" id="ARBA00035655"/>
    </source>
</evidence>
<evidence type="ECO:0000256" key="3">
    <source>
        <dbReference type="ARBA" id="ARBA00022475"/>
    </source>
</evidence>
<keyword evidence="5 9" id="KW-0812">Transmembrane</keyword>
<feature type="transmembrane region" description="Helical" evidence="9">
    <location>
        <begin position="191"/>
        <end position="209"/>
    </location>
</feature>
<keyword evidence="3" id="KW-1003">Cell membrane</keyword>
<comment type="subcellular location">
    <subcellularLocation>
        <location evidence="1">Cell inner membrane</location>
        <topology evidence="1">Multi-pass membrane protein</topology>
    </subcellularLocation>
</comment>
<sequence length="288" mass="30100">MTIDWANFTPFSALTGGVLLGIAVTILWLCNGHIAGISGILGGLLPPKAGDTSWRVTFILGLIAAPVIYSLFTALPVIQINASLPVLIVAGLLVGIGTRYGAGCTSGHGVCGLARFSPRSLLATLSFMLTGLQLCGLFTIYSLRRQERNMNLFFSLLAGLVFGLGLIIAGMANPAKVLGFLDIGGLWDPSLALVMAAAVVVATLGFGWAKKRKTSLLGYPLQLPTSTRIDRRLIGGSMLFGIGWGLAGICPGPALVLLGAGMYKGIIFAAAMVAGMAIFSLIERYRQS</sequence>
<evidence type="ECO:0000256" key="1">
    <source>
        <dbReference type="ARBA" id="ARBA00004429"/>
    </source>
</evidence>